<organism evidence="1 2">
    <name type="scientific">Microvirga aerophila</name>
    <dbReference type="NCBI Taxonomy" id="670291"/>
    <lineage>
        <taxon>Bacteria</taxon>
        <taxon>Pseudomonadati</taxon>
        <taxon>Pseudomonadota</taxon>
        <taxon>Alphaproteobacteria</taxon>
        <taxon>Hyphomicrobiales</taxon>
        <taxon>Methylobacteriaceae</taxon>
        <taxon>Microvirga</taxon>
    </lineage>
</organism>
<accession>A0A512BL19</accession>
<dbReference type="Proteomes" id="UP000321085">
    <property type="component" value="Unassembled WGS sequence"/>
</dbReference>
<gene>
    <name evidence="1" type="ORF">MAE02_03040</name>
</gene>
<dbReference type="InterPro" id="IPR053537">
    <property type="entry name" value="DNA-guanine_TGase"/>
</dbReference>
<dbReference type="Gene3D" id="3.20.20.105">
    <property type="entry name" value="Queuine tRNA-ribosyltransferase-like"/>
    <property type="match status" value="1"/>
</dbReference>
<evidence type="ECO:0008006" key="3">
    <source>
        <dbReference type="Google" id="ProtNLM"/>
    </source>
</evidence>
<evidence type="ECO:0000313" key="2">
    <source>
        <dbReference type="Proteomes" id="UP000321085"/>
    </source>
</evidence>
<name>A0A512BL19_9HYPH</name>
<keyword evidence="2" id="KW-1185">Reference proteome</keyword>
<evidence type="ECO:0000313" key="1">
    <source>
        <dbReference type="EMBL" id="GEO12608.1"/>
    </source>
</evidence>
<sequence>MKFIFADSLDMVDPHYDMLADRHAPTRKPYWDDLYPHEILGYAPYDGILVSRGIVGDHRVAGKYSASQAMRFQIEGARKFLRLDSERYRHLAIYGDCGAFTYVNEEVPPYSPEEMIDFYDHGGFTHGCSVDHIIFDYEDGLQKLEGETEERRRRFDITLDNASKFFALAHRISNRFTPLGVVQGWSPGSMAVAAERLVRIGYTYLAIGGMVPLKSNQIQNCLRAIRAAIPSNTRIHVLGFAKADDIESFLEFNITSFDTTSPLIRAFKDDRQNYYLPADKGRLKYYTAIRVPQSIENTRLQRLVKRGAFRAEDLTRLEKTALSALRAFDRNENEVEETTQAVMAYNAVLATERPYADVAETPKIKALADRYRETLSDRAWRQCSCAICQSASIDVILFRASNRNKRRGIHNLGVYKHLINNLDIKEAV</sequence>
<dbReference type="EMBL" id="BJYU01000002">
    <property type="protein sequence ID" value="GEO12608.1"/>
    <property type="molecule type" value="Genomic_DNA"/>
</dbReference>
<protein>
    <recommendedName>
        <fullName evidence="3">tRNA-guanine(15) transglycosylase-like domain-containing protein</fullName>
    </recommendedName>
</protein>
<proteinExistence type="predicted"/>
<comment type="caution">
    <text evidence="1">The sequence shown here is derived from an EMBL/GenBank/DDBJ whole genome shotgun (WGS) entry which is preliminary data.</text>
</comment>
<dbReference type="GO" id="GO:0006400">
    <property type="term" value="P:tRNA modification"/>
    <property type="evidence" value="ECO:0007669"/>
    <property type="project" value="InterPro"/>
</dbReference>
<dbReference type="OrthoDB" id="233198at2"/>
<reference evidence="1 2" key="1">
    <citation type="submission" date="2019-07" db="EMBL/GenBank/DDBJ databases">
        <title>Whole genome shotgun sequence of Microvirga aerophila NBRC 106136.</title>
        <authorList>
            <person name="Hosoyama A."/>
            <person name="Uohara A."/>
            <person name="Ohji S."/>
            <person name="Ichikawa N."/>
        </authorList>
    </citation>
    <scope>NUCLEOTIDE SEQUENCE [LARGE SCALE GENOMIC DNA]</scope>
    <source>
        <strain evidence="1 2">NBRC 106136</strain>
    </source>
</reference>
<dbReference type="AlphaFoldDB" id="A0A512BL19"/>
<dbReference type="InterPro" id="IPR036511">
    <property type="entry name" value="TGT-like_sf"/>
</dbReference>
<dbReference type="NCBIfam" id="NF041059">
    <property type="entry name" value="DpdA"/>
    <property type="match status" value="1"/>
</dbReference>
<dbReference type="SUPFAM" id="SSF51713">
    <property type="entry name" value="tRNA-guanine transglycosylase"/>
    <property type="match status" value="1"/>
</dbReference>
<dbReference type="RefSeq" id="WP_114184511.1">
    <property type="nucleotide sequence ID" value="NZ_BJYU01000002.1"/>
</dbReference>